<name>A0A3Q8S5C2_9BACL</name>
<keyword evidence="3" id="KW-1185">Reference proteome</keyword>
<dbReference type="KEGG" id="plen:EIM92_15505"/>
<feature type="transmembrane region" description="Helical" evidence="1">
    <location>
        <begin position="6"/>
        <end position="29"/>
    </location>
</feature>
<evidence type="ECO:0000313" key="2">
    <source>
        <dbReference type="EMBL" id="AZK47384.1"/>
    </source>
</evidence>
<dbReference type="OrthoDB" id="2081843at2"/>
<reference evidence="2 3" key="1">
    <citation type="submission" date="2018-11" db="EMBL/GenBank/DDBJ databases">
        <title>Genome sequencing of Paenibacillus lentus DSM25539(T).</title>
        <authorList>
            <person name="Kook J.-K."/>
            <person name="Park S.-N."/>
            <person name="Lim Y.K."/>
        </authorList>
    </citation>
    <scope>NUCLEOTIDE SEQUENCE [LARGE SCALE GENOMIC DNA]</scope>
    <source>
        <strain evidence="2 3">DSM 25539</strain>
    </source>
</reference>
<dbReference type="RefSeq" id="WP_125083411.1">
    <property type="nucleotide sequence ID" value="NZ_CP034248.1"/>
</dbReference>
<keyword evidence="1" id="KW-1133">Transmembrane helix</keyword>
<dbReference type="AlphaFoldDB" id="A0A3Q8S5C2"/>
<sequence length="165" mass="18081">MNNASSALKVAAGIFLTIALITIVVILFVSAQEATKTAQNNFSDIQTELSQASFTVYDDTTVSGSQVTNALRKFKDREQFGIQVKTGKNKNGQWYGNMLRVGDNVSIEDYGAVVSDKVGHINNSWNEILDEYVNPSGKFKAKVIRDNSNVVRGIIFTQTTVLSIP</sequence>
<accession>A0A3Q8S5C2</accession>
<organism evidence="2 3">
    <name type="scientific">Paenibacillus lentus</name>
    <dbReference type="NCBI Taxonomy" id="1338368"/>
    <lineage>
        <taxon>Bacteria</taxon>
        <taxon>Bacillati</taxon>
        <taxon>Bacillota</taxon>
        <taxon>Bacilli</taxon>
        <taxon>Bacillales</taxon>
        <taxon>Paenibacillaceae</taxon>
        <taxon>Paenibacillus</taxon>
    </lineage>
</organism>
<evidence type="ECO:0000313" key="3">
    <source>
        <dbReference type="Proteomes" id="UP000273145"/>
    </source>
</evidence>
<evidence type="ECO:0000256" key="1">
    <source>
        <dbReference type="SAM" id="Phobius"/>
    </source>
</evidence>
<proteinExistence type="predicted"/>
<protein>
    <submittedName>
        <fullName evidence="2">ABC transporter permease</fullName>
    </submittedName>
</protein>
<keyword evidence="1" id="KW-0812">Transmembrane</keyword>
<dbReference type="Proteomes" id="UP000273145">
    <property type="component" value="Chromosome"/>
</dbReference>
<gene>
    <name evidence="2" type="ORF">EIM92_15505</name>
</gene>
<keyword evidence="1" id="KW-0472">Membrane</keyword>
<dbReference type="EMBL" id="CP034248">
    <property type="protein sequence ID" value="AZK47384.1"/>
    <property type="molecule type" value="Genomic_DNA"/>
</dbReference>